<keyword evidence="3" id="KW-1185">Reference proteome</keyword>
<organism evidence="2 3">
    <name type="scientific">Thelohanellus kitauei</name>
    <name type="common">Myxosporean</name>
    <dbReference type="NCBI Taxonomy" id="669202"/>
    <lineage>
        <taxon>Eukaryota</taxon>
        <taxon>Metazoa</taxon>
        <taxon>Cnidaria</taxon>
        <taxon>Myxozoa</taxon>
        <taxon>Myxosporea</taxon>
        <taxon>Bivalvulida</taxon>
        <taxon>Platysporina</taxon>
        <taxon>Myxobolidae</taxon>
        <taxon>Thelohanellus</taxon>
    </lineage>
</organism>
<comment type="caution">
    <text evidence="2">The sequence shown here is derived from an EMBL/GenBank/DDBJ whole genome shotgun (WGS) entry which is preliminary data.</text>
</comment>
<evidence type="ECO:0000313" key="2">
    <source>
        <dbReference type="EMBL" id="KII71858.1"/>
    </source>
</evidence>
<dbReference type="EMBL" id="JWZT01001610">
    <property type="protein sequence ID" value="KII71858.1"/>
    <property type="molecule type" value="Genomic_DNA"/>
</dbReference>
<evidence type="ECO:0000313" key="3">
    <source>
        <dbReference type="Proteomes" id="UP000031668"/>
    </source>
</evidence>
<dbReference type="AlphaFoldDB" id="A0A0C2JR28"/>
<keyword evidence="1" id="KW-0175">Coiled coil</keyword>
<gene>
    <name evidence="2" type="ORF">RF11_01403</name>
</gene>
<proteinExistence type="predicted"/>
<reference evidence="2 3" key="1">
    <citation type="journal article" date="2014" name="Genome Biol. Evol.">
        <title>The genome of the myxosporean Thelohanellus kitauei shows adaptations to nutrient acquisition within its fish host.</title>
        <authorList>
            <person name="Yang Y."/>
            <person name="Xiong J."/>
            <person name="Zhou Z."/>
            <person name="Huo F."/>
            <person name="Miao W."/>
            <person name="Ran C."/>
            <person name="Liu Y."/>
            <person name="Zhang J."/>
            <person name="Feng J."/>
            <person name="Wang M."/>
            <person name="Wang M."/>
            <person name="Wang L."/>
            <person name="Yao B."/>
        </authorList>
    </citation>
    <scope>NUCLEOTIDE SEQUENCE [LARGE SCALE GENOMIC DNA]</scope>
    <source>
        <strain evidence="2">Wuqing</strain>
    </source>
</reference>
<accession>A0A0C2JR28</accession>
<name>A0A0C2JR28_THEKT</name>
<evidence type="ECO:0000256" key="1">
    <source>
        <dbReference type="SAM" id="Coils"/>
    </source>
</evidence>
<feature type="coiled-coil region" evidence="1">
    <location>
        <begin position="186"/>
        <end position="213"/>
    </location>
</feature>
<dbReference type="OrthoDB" id="10069874at2759"/>
<sequence length="218" mass="24841">MALISKKCRQFIWSESEDFCKQKWFSAFSASIHHQQSSELYERLVKSFKYSVSKSLDDGSNLEKAVVEFMVSYRILSFNGGISPSGIKFCMIGVSLGAYVPATPRLVMMKCFEKYAPAIILSGNKGWKCDSPFETNEDASSNSANYSKKIYHKSSINKIDEAVRKCYSIVAIETTYSSPHILNVNNNNLESKLDELTQKMERIFDTIMEKKDETHEMK</sequence>
<protein>
    <submittedName>
        <fullName evidence="2">Uncharacterized protein</fullName>
    </submittedName>
</protein>
<dbReference type="Proteomes" id="UP000031668">
    <property type="component" value="Unassembled WGS sequence"/>
</dbReference>